<dbReference type="Gene3D" id="3.50.50.60">
    <property type="entry name" value="FAD/NAD(P)-binding domain"/>
    <property type="match status" value="3"/>
</dbReference>
<gene>
    <name evidence="7" type="ORF">D0Z07_4544</name>
</gene>
<comment type="similarity">
    <text evidence="1">Belongs to the FMO family.</text>
</comment>
<keyword evidence="2" id="KW-0285">Flavoprotein</keyword>
<dbReference type="GO" id="GO:0050661">
    <property type="term" value="F:NADP binding"/>
    <property type="evidence" value="ECO:0007669"/>
    <property type="project" value="InterPro"/>
</dbReference>
<evidence type="ECO:0000313" key="8">
    <source>
        <dbReference type="Proteomes" id="UP000785200"/>
    </source>
</evidence>
<dbReference type="GO" id="GO:0050660">
    <property type="term" value="F:flavin adenine dinucleotide binding"/>
    <property type="evidence" value="ECO:0007669"/>
    <property type="project" value="InterPro"/>
</dbReference>
<evidence type="ECO:0000256" key="4">
    <source>
        <dbReference type="ARBA" id="ARBA00023002"/>
    </source>
</evidence>
<evidence type="ECO:0000313" key="7">
    <source>
        <dbReference type="EMBL" id="KAG0649154.1"/>
    </source>
</evidence>
<sequence length="614" mass="68142">MTYKAKRVAVIGAGVSGVTSAKHLKAAGVEVVVYERSSTSGGNWSYDERQPLDAKYPSILASEAELIPGQSISGKQQDSVSGQKSNFEDIDIQHAPPGGLTNNVSTVLQELKGYPWPAGTEDFVNVRAKGAYLQGYSKEFGVESLIRYNTRVEKLEKVDKKWKLRSLTLLKNSNATWEKRETVEEFDAVVVANGHYSACKVPDIPGLKEWKAAWPERIQHSKRYRRPDGFKNQKILLVGAGVSSNDIARETVDIASKIYQSSRGSPYDIPIAFLPPAVERIGEVASFEIPTEGQSKPGHITLKDGRVLSDIGRVILATGYHFSHPFLLDLHDDDALPETASETVLVTDGTQIHNLHKDIFYIPDPTLAFVGVPFYTATFTLFEYQAIVVAAVFAGRAWLPNEQEMRDEYSKRVEAKGYGRAFHSLRDQQVDYVTELLAWINEHAEVTGAEKVEGYSEKWLAEDKLKLLKMKKMFEAKDSFSLLVGSMKFRDYTPILIIGAGVFGLNIALHLGQRGYTEVTVIDKQDYGKTLYSYDLDCNAASAVYQNLALEALGVWKQWNKELSEGTDLPIALSRNYAVYVNSGTLNTFTTSELPPSSNSQKTTSQLLAWAPVS</sequence>
<protein>
    <submittedName>
        <fullName evidence="7">Flavin-containing monooxygenase ustF2</fullName>
    </submittedName>
</protein>
<reference evidence="7" key="1">
    <citation type="submission" date="2019-07" db="EMBL/GenBank/DDBJ databases">
        <title>Hyphodiscus hymeniophilus genome sequencing and assembly.</title>
        <authorList>
            <person name="Kramer G."/>
            <person name="Nodwell J."/>
        </authorList>
    </citation>
    <scope>NUCLEOTIDE SEQUENCE</scope>
    <source>
        <strain evidence="7">ATCC 34498</strain>
    </source>
</reference>
<evidence type="ECO:0000256" key="3">
    <source>
        <dbReference type="ARBA" id="ARBA00022827"/>
    </source>
</evidence>
<name>A0A9P7AXK9_9HELO</name>
<dbReference type="AlphaFoldDB" id="A0A9P7AXK9"/>
<dbReference type="InterPro" id="IPR006076">
    <property type="entry name" value="FAD-dep_OxRdtase"/>
</dbReference>
<evidence type="ECO:0000256" key="5">
    <source>
        <dbReference type="SAM" id="MobiDB-lite"/>
    </source>
</evidence>
<keyword evidence="3" id="KW-0274">FAD</keyword>
<keyword evidence="7" id="KW-0503">Monooxygenase</keyword>
<dbReference type="PANTHER" id="PTHR23023">
    <property type="entry name" value="DIMETHYLANILINE MONOOXYGENASE"/>
    <property type="match status" value="1"/>
</dbReference>
<keyword evidence="4" id="KW-0560">Oxidoreductase</keyword>
<dbReference type="OrthoDB" id="66881at2759"/>
<comment type="caution">
    <text evidence="7">The sequence shown here is derived from an EMBL/GenBank/DDBJ whole genome shotgun (WGS) entry which is preliminary data.</text>
</comment>
<dbReference type="Pfam" id="PF01266">
    <property type="entry name" value="DAO"/>
    <property type="match status" value="1"/>
</dbReference>
<organism evidence="7 8">
    <name type="scientific">Hyphodiscus hymeniophilus</name>
    <dbReference type="NCBI Taxonomy" id="353542"/>
    <lineage>
        <taxon>Eukaryota</taxon>
        <taxon>Fungi</taxon>
        <taxon>Dikarya</taxon>
        <taxon>Ascomycota</taxon>
        <taxon>Pezizomycotina</taxon>
        <taxon>Leotiomycetes</taxon>
        <taxon>Helotiales</taxon>
        <taxon>Hyphodiscaceae</taxon>
        <taxon>Hyphodiscus</taxon>
    </lineage>
</organism>
<dbReference type="InterPro" id="IPR020946">
    <property type="entry name" value="Flavin_mOase-like"/>
</dbReference>
<evidence type="ECO:0000256" key="2">
    <source>
        <dbReference type="ARBA" id="ARBA00022630"/>
    </source>
</evidence>
<feature type="region of interest" description="Disordered" evidence="5">
    <location>
        <begin position="592"/>
        <end position="614"/>
    </location>
</feature>
<accession>A0A9P7AXK9</accession>
<evidence type="ECO:0000256" key="1">
    <source>
        <dbReference type="ARBA" id="ARBA00009183"/>
    </source>
</evidence>
<dbReference type="Pfam" id="PF00743">
    <property type="entry name" value="FMO-like"/>
    <property type="match status" value="2"/>
</dbReference>
<proteinExistence type="inferred from homology"/>
<keyword evidence="8" id="KW-1185">Reference proteome</keyword>
<dbReference type="EMBL" id="VNKQ01000008">
    <property type="protein sequence ID" value="KAG0649154.1"/>
    <property type="molecule type" value="Genomic_DNA"/>
</dbReference>
<feature type="compositionally biased region" description="Polar residues" evidence="5">
    <location>
        <begin position="592"/>
        <end position="607"/>
    </location>
</feature>
<evidence type="ECO:0000259" key="6">
    <source>
        <dbReference type="Pfam" id="PF01266"/>
    </source>
</evidence>
<dbReference type="Pfam" id="PF13450">
    <property type="entry name" value="NAD_binding_8"/>
    <property type="match status" value="1"/>
</dbReference>
<dbReference type="Proteomes" id="UP000785200">
    <property type="component" value="Unassembled WGS sequence"/>
</dbReference>
<dbReference type="InterPro" id="IPR036188">
    <property type="entry name" value="FAD/NAD-bd_sf"/>
</dbReference>
<feature type="domain" description="FAD dependent oxidoreductase" evidence="6">
    <location>
        <begin position="495"/>
        <end position="530"/>
    </location>
</feature>
<dbReference type="SUPFAM" id="SSF51905">
    <property type="entry name" value="FAD/NAD(P)-binding domain"/>
    <property type="match status" value="3"/>
</dbReference>
<dbReference type="GO" id="GO:0004499">
    <property type="term" value="F:N,N-dimethylaniline monooxygenase activity"/>
    <property type="evidence" value="ECO:0007669"/>
    <property type="project" value="InterPro"/>
</dbReference>
<dbReference type="InterPro" id="IPR050346">
    <property type="entry name" value="FMO-like"/>
</dbReference>
<dbReference type="PRINTS" id="PR00419">
    <property type="entry name" value="ADXRDTASE"/>
</dbReference>